<keyword evidence="11 16" id="KW-0732">Signal</keyword>
<dbReference type="CTD" id="54959"/>
<feature type="compositionally biased region" description="Low complexity" evidence="15">
    <location>
        <begin position="112"/>
        <end position="121"/>
    </location>
</feature>
<evidence type="ECO:0000313" key="18">
    <source>
        <dbReference type="RefSeq" id="XP_004383391.1"/>
    </source>
</evidence>
<evidence type="ECO:0000256" key="14">
    <source>
        <dbReference type="ARBA" id="ARBA00030324"/>
    </source>
</evidence>
<evidence type="ECO:0000256" key="13">
    <source>
        <dbReference type="ARBA" id="ARBA00023242"/>
    </source>
</evidence>
<feature type="signal peptide" evidence="16">
    <location>
        <begin position="1"/>
        <end position="15"/>
    </location>
</feature>
<evidence type="ECO:0000313" key="17">
    <source>
        <dbReference type="Proteomes" id="UP000248480"/>
    </source>
</evidence>
<dbReference type="KEGG" id="tmu:101341764"/>
<evidence type="ECO:0000256" key="3">
    <source>
        <dbReference type="ARBA" id="ARBA00004496"/>
    </source>
</evidence>
<dbReference type="RefSeq" id="XP_004383391.1">
    <property type="nucleotide sequence ID" value="XM_004383334.2"/>
</dbReference>
<dbReference type="STRING" id="127582.A0A2Y9DXT9"/>
<evidence type="ECO:0000256" key="7">
    <source>
        <dbReference type="ARBA" id="ARBA00017762"/>
    </source>
</evidence>
<proteinExistence type="inferred from homology"/>
<comment type="function">
    <text evidence="1">Tooth-associated epithelia protein that probably plays a role in odontogenesis, the complex process that results in the initiation and generation of the tooth. May be incorporated in the enamel matrix at the end of mineralization process. Involved in the induction of RHOA activity via interaction with ARHGEF and expression of downstream factors such as ROCK. Plays a role in attachment of the junctional epithelium to the tooth surface.</text>
</comment>
<comment type="subcellular location">
    <subcellularLocation>
        <location evidence="3">Cytoplasm</location>
    </subcellularLocation>
    <subcellularLocation>
        <location evidence="2">Nucleus</location>
    </subcellularLocation>
    <subcellularLocation>
        <location evidence="4">Secreted</location>
    </subcellularLocation>
</comment>
<evidence type="ECO:0000256" key="9">
    <source>
        <dbReference type="ARBA" id="ARBA00022525"/>
    </source>
</evidence>
<dbReference type="InterPro" id="IPR026802">
    <property type="entry name" value="Odam"/>
</dbReference>
<reference evidence="18" key="1">
    <citation type="submission" date="2025-08" db="UniProtKB">
        <authorList>
            <consortium name="RefSeq"/>
        </authorList>
    </citation>
    <scope>IDENTIFICATION</scope>
</reference>
<protein>
    <recommendedName>
        <fullName evidence="7">Odontogenic ameloblast-associated protein</fullName>
    </recommendedName>
    <alternativeName>
        <fullName evidence="14">Apin</fullName>
    </alternativeName>
</protein>
<dbReference type="Pfam" id="PF15424">
    <property type="entry name" value="ODAM"/>
    <property type="match status" value="1"/>
</dbReference>
<evidence type="ECO:0000256" key="2">
    <source>
        <dbReference type="ARBA" id="ARBA00004123"/>
    </source>
</evidence>
<evidence type="ECO:0000256" key="15">
    <source>
        <dbReference type="SAM" id="MobiDB-lite"/>
    </source>
</evidence>
<evidence type="ECO:0000256" key="10">
    <source>
        <dbReference type="ARBA" id="ARBA00022591"/>
    </source>
</evidence>
<evidence type="ECO:0000256" key="12">
    <source>
        <dbReference type="ARBA" id="ARBA00023180"/>
    </source>
</evidence>
<evidence type="ECO:0000256" key="16">
    <source>
        <dbReference type="SAM" id="SignalP"/>
    </source>
</evidence>
<sequence length="281" mass="30734">MKIIILLGLLGATLAAPLIPQHLVSTSNSNELLLNLNNARLLPLQFQGPFSSLTPPFSGILQQQQQAQVPGLSLFSSPTLDQFAGLFPNQIPSPGQVNFAQGPQQGQVDPSQPQTPLQTQQGPNYVMPYVVSFKLPQEQAQTLPYSPVYVYLPWEQPLQTDTSTQLPQQAGQQQLEVQVPFYTLLEYIPQQEEPFIPGGQQQVAFDPLIGTAPEIAVMPAGEVMPYLQKEMTNIRHASAGISRPSTSAKPSTTNFFTSAVNSTITPELMKEKAKTDSLREP</sequence>
<evidence type="ECO:0000256" key="1">
    <source>
        <dbReference type="ARBA" id="ARBA00002615"/>
    </source>
</evidence>
<comment type="similarity">
    <text evidence="5">Belongs to the ODAM family.</text>
</comment>
<dbReference type="GeneID" id="101341764"/>
<keyword evidence="12" id="KW-0325">Glycoprotein</keyword>
<dbReference type="AlphaFoldDB" id="A0A2Y9DXT9"/>
<dbReference type="GO" id="GO:0005634">
    <property type="term" value="C:nucleus"/>
    <property type="evidence" value="ECO:0007669"/>
    <property type="project" value="UniProtKB-SubCell"/>
</dbReference>
<feature type="chain" id="PRO_5016175585" description="Odontogenic ameloblast-associated protein" evidence="16">
    <location>
        <begin position="16"/>
        <end position="281"/>
    </location>
</feature>
<evidence type="ECO:0000256" key="8">
    <source>
        <dbReference type="ARBA" id="ARBA00022490"/>
    </source>
</evidence>
<dbReference type="Proteomes" id="UP000248480">
    <property type="component" value="Unplaced"/>
</dbReference>
<evidence type="ECO:0000256" key="6">
    <source>
        <dbReference type="ARBA" id="ARBA00011457"/>
    </source>
</evidence>
<keyword evidence="8" id="KW-0963">Cytoplasm</keyword>
<comment type="subunit">
    <text evidence="6">Interacts (via C-terminus) with ARHGEF5.</text>
</comment>
<evidence type="ECO:0000256" key="5">
    <source>
        <dbReference type="ARBA" id="ARBA00009134"/>
    </source>
</evidence>
<evidence type="ECO:0000256" key="4">
    <source>
        <dbReference type="ARBA" id="ARBA00004613"/>
    </source>
</evidence>
<keyword evidence="9" id="KW-0964">Secreted</keyword>
<dbReference type="GO" id="GO:0031214">
    <property type="term" value="P:biomineral tissue development"/>
    <property type="evidence" value="ECO:0007669"/>
    <property type="project" value="UniProtKB-KW"/>
</dbReference>
<dbReference type="GO" id="GO:0042475">
    <property type="term" value="P:odontogenesis of dentin-containing tooth"/>
    <property type="evidence" value="ECO:0007669"/>
    <property type="project" value="TreeGrafter"/>
</dbReference>
<dbReference type="InParanoid" id="A0A2Y9DXT9"/>
<keyword evidence="13" id="KW-0539">Nucleus</keyword>
<dbReference type="PANTHER" id="PTHR16237:SF3">
    <property type="entry name" value="ODONTOGENIC AMELOBLAST-ASSOCIATED PROTEIN"/>
    <property type="match status" value="1"/>
</dbReference>
<dbReference type="GO" id="GO:0005576">
    <property type="term" value="C:extracellular region"/>
    <property type="evidence" value="ECO:0007669"/>
    <property type="project" value="UniProtKB-SubCell"/>
</dbReference>
<keyword evidence="10" id="KW-0091">Biomineralization</keyword>
<dbReference type="OrthoDB" id="9889202at2759"/>
<dbReference type="PANTHER" id="PTHR16237">
    <property type="entry name" value="ODONTOGENIC AMELOBLAST-ASSOCIATED PROTEIN"/>
    <property type="match status" value="1"/>
</dbReference>
<gene>
    <name evidence="18" type="primary">ODAM</name>
</gene>
<dbReference type="FunCoup" id="A0A2Y9DXT9">
    <property type="interactions" value="12"/>
</dbReference>
<organism evidence="17 18">
    <name type="scientific">Trichechus manatus latirostris</name>
    <name type="common">Florida manatee</name>
    <dbReference type="NCBI Taxonomy" id="127582"/>
    <lineage>
        <taxon>Eukaryota</taxon>
        <taxon>Metazoa</taxon>
        <taxon>Chordata</taxon>
        <taxon>Craniata</taxon>
        <taxon>Vertebrata</taxon>
        <taxon>Euteleostomi</taxon>
        <taxon>Mammalia</taxon>
        <taxon>Eutheria</taxon>
        <taxon>Afrotheria</taxon>
        <taxon>Sirenia</taxon>
        <taxon>Trichechidae</taxon>
        <taxon>Trichechus</taxon>
    </lineage>
</organism>
<name>A0A2Y9DXT9_TRIMA</name>
<keyword evidence="17" id="KW-1185">Reference proteome</keyword>
<evidence type="ECO:0000256" key="11">
    <source>
        <dbReference type="ARBA" id="ARBA00022729"/>
    </source>
</evidence>
<feature type="compositionally biased region" description="Polar residues" evidence="15">
    <location>
        <begin position="95"/>
        <end position="111"/>
    </location>
</feature>
<feature type="region of interest" description="Disordered" evidence="15">
    <location>
        <begin position="95"/>
        <end position="121"/>
    </location>
</feature>
<dbReference type="GO" id="GO:0005737">
    <property type="term" value="C:cytoplasm"/>
    <property type="evidence" value="ECO:0007669"/>
    <property type="project" value="UniProtKB-SubCell"/>
</dbReference>
<accession>A0A2Y9DXT9</accession>